<dbReference type="RefSeq" id="WP_122896084.1">
    <property type="nucleotide sequence ID" value="NZ_RHIB01000001.1"/>
</dbReference>
<name>A0A3M7TTE4_9BACI</name>
<dbReference type="AlphaFoldDB" id="A0A3M7TTE4"/>
<organism evidence="1 2">
    <name type="scientific">Alteribacter keqinensis</name>
    <dbReference type="NCBI Taxonomy" id="2483800"/>
    <lineage>
        <taxon>Bacteria</taxon>
        <taxon>Bacillati</taxon>
        <taxon>Bacillota</taxon>
        <taxon>Bacilli</taxon>
        <taxon>Bacillales</taxon>
        <taxon>Bacillaceae</taxon>
        <taxon>Alteribacter</taxon>
    </lineage>
</organism>
<evidence type="ECO:0000313" key="1">
    <source>
        <dbReference type="EMBL" id="RNA68559.1"/>
    </source>
</evidence>
<dbReference type="EMBL" id="RHIB01000001">
    <property type="protein sequence ID" value="RNA68559.1"/>
    <property type="molecule type" value="Genomic_DNA"/>
</dbReference>
<reference evidence="1 2" key="1">
    <citation type="submission" date="2018-10" db="EMBL/GenBank/DDBJ databases">
        <title>Bacillus Keqinensis sp. nov., a moderately halophilic bacterium isolated from a saline-alkaline lake.</title>
        <authorList>
            <person name="Wang H."/>
        </authorList>
    </citation>
    <scope>NUCLEOTIDE SEQUENCE [LARGE SCALE GENOMIC DNA]</scope>
    <source>
        <strain evidence="1 2">KQ-3</strain>
    </source>
</reference>
<dbReference type="OrthoDB" id="9788659at2"/>
<accession>A0A3M7TTE4</accession>
<keyword evidence="2" id="KW-1185">Reference proteome</keyword>
<gene>
    <name evidence="1" type="ORF">EBO34_00880</name>
</gene>
<evidence type="ECO:0000313" key="2">
    <source>
        <dbReference type="Proteomes" id="UP000278746"/>
    </source>
</evidence>
<proteinExistence type="predicted"/>
<sequence length="68" mass="7690">MTEKTSINIVREISDFIKENKKSLLLTLGKVSEIKQIDQGGNGLVYGGIQNKSEVAIKFWLRIVRQVN</sequence>
<comment type="caution">
    <text evidence="1">The sequence shown here is derived from an EMBL/GenBank/DDBJ whole genome shotgun (WGS) entry which is preliminary data.</text>
</comment>
<protein>
    <submittedName>
        <fullName evidence="1">Uncharacterized protein</fullName>
    </submittedName>
</protein>
<dbReference type="Proteomes" id="UP000278746">
    <property type="component" value="Unassembled WGS sequence"/>
</dbReference>